<gene>
    <name evidence="3" type="ORF">B0J15DRAFT_575618</name>
</gene>
<proteinExistence type="predicted"/>
<dbReference type="EMBL" id="JAGTJS010000038">
    <property type="protein sequence ID" value="KAH7230322.1"/>
    <property type="molecule type" value="Genomic_DNA"/>
</dbReference>
<keyword evidence="1" id="KW-0539">Nucleus</keyword>
<dbReference type="CDD" id="cd00067">
    <property type="entry name" value="GAL4"/>
    <property type="match status" value="1"/>
</dbReference>
<dbReference type="Pfam" id="PF00172">
    <property type="entry name" value="Zn_clus"/>
    <property type="match status" value="1"/>
</dbReference>
<dbReference type="OrthoDB" id="5429770at2759"/>
<evidence type="ECO:0000256" key="1">
    <source>
        <dbReference type="ARBA" id="ARBA00023242"/>
    </source>
</evidence>
<evidence type="ECO:0000259" key="2">
    <source>
        <dbReference type="Pfam" id="PF00172"/>
    </source>
</evidence>
<evidence type="ECO:0000313" key="3">
    <source>
        <dbReference type="EMBL" id="KAH7230322.1"/>
    </source>
</evidence>
<dbReference type="AlphaFoldDB" id="A0A9P9JMD8"/>
<dbReference type="SUPFAM" id="SSF57701">
    <property type="entry name" value="Zn2/Cys6 DNA-binding domain"/>
    <property type="match status" value="1"/>
</dbReference>
<accession>A0A9P9JMD8</accession>
<organism evidence="3 4">
    <name type="scientific">Fusarium solani</name>
    <name type="common">Filamentous fungus</name>
    <dbReference type="NCBI Taxonomy" id="169388"/>
    <lineage>
        <taxon>Eukaryota</taxon>
        <taxon>Fungi</taxon>
        <taxon>Dikarya</taxon>
        <taxon>Ascomycota</taxon>
        <taxon>Pezizomycotina</taxon>
        <taxon>Sordariomycetes</taxon>
        <taxon>Hypocreomycetidae</taxon>
        <taxon>Hypocreales</taxon>
        <taxon>Nectriaceae</taxon>
        <taxon>Fusarium</taxon>
        <taxon>Fusarium solani species complex</taxon>
    </lineage>
</organism>
<dbReference type="InterPro" id="IPR029062">
    <property type="entry name" value="Class_I_gatase-like"/>
</dbReference>
<dbReference type="InterPro" id="IPR053175">
    <property type="entry name" value="DHMBA_Reg_Transcription_Factor"/>
</dbReference>
<evidence type="ECO:0000313" key="4">
    <source>
        <dbReference type="Proteomes" id="UP000736672"/>
    </source>
</evidence>
<dbReference type="Gene3D" id="3.40.50.880">
    <property type="match status" value="1"/>
</dbReference>
<dbReference type="PANTHER" id="PTHR38791">
    <property type="entry name" value="ZN(II)2CYS6 TRANSCRIPTION FACTOR (EUROFUNG)-RELATED-RELATED"/>
    <property type="match status" value="1"/>
</dbReference>
<dbReference type="InterPro" id="IPR001138">
    <property type="entry name" value="Zn2Cys6_DnaBD"/>
</dbReference>
<dbReference type="InterPro" id="IPR036864">
    <property type="entry name" value="Zn2-C6_fun-type_DNA-bd_sf"/>
</dbReference>
<dbReference type="GO" id="GO:0000981">
    <property type="term" value="F:DNA-binding transcription factor activity, RNA polymerase II-specific"/>
    <property type="evidence" value="ECO:0007669"/>
    <property type="project" value="InterPro"/>
</dbReference>
<dbReference type="PANTHER" id="PTHR38791:SF1">
    <property type="entry name" value="TRANSCRIPTION FACTOR, PUTATIVE-RELATED"/>
    <property type="match status" value="1"/>
</dbReference>
<dbReference type="CDD" id="cd12148">
    <property type="entry name" value="fungal_TF_MHR"/>
    <property type="match status" value="1"/>
</dbReference>
<dbReference type="Gene3D" id="4.10.240.10">
    <property type="entry name" value="Zn(2)-C6 fungal-type DNA-binding domain"/>
    <property type="match status" value="1"/>
</dbReference>
<comment type="caution">
    <text evidence="3">The sequence shown here is derived from an EMBL/GenBank/DDBJ whole genome shotgun (WGS) entry which is preliminary data.</text>
</comment>
<protein>
    <recommendedName>
        <fullName evidence="2">Zn(2)-C6 fungal-type domain-containing protein</fullName>
    </recommendedName>
</protein>
<dbReference type="Proteomes" id="UP000736672">
    <property type="component" value="Unassembled WGS sequence"/>
</dbReference>
<name>A0A9P9JMD8_FUSSL</name>
<dbReference type="GO" id="GO:0008270">
    <property type="term" value="F:zinc ion binding"/>
    <property type="evidence" value="ECO:0007669"/>
    <property type="project" value="InterPro"/>
</dbReference>
<keyword evidence="4" id="KW-1185">Reference proteome</keyword>
<sequence>MLVPHVDVIMASPKGDEAPIDPYSVEETKDDDACQAFLRDNEQLYQNTTKLESFLGRSSEFAGIFFAGGHGLNRGRPSKDYLPCPKRKLRCDLKARTCGQCQRAGLECHGYRKPQDLVFRDQTDVARHKVLAHVGVPILNLDIDTRCRDTFFALYVTGISRSCTSLVPLYTKAPATGHLACSVDAVSLAFAGVQFESQEAMSLASKRYVTAIQNLGQALRHPRALKSDQTLQSMLLLDLYEKICGRDRQQPRSWMSAGDFDLSSPIACELARNVVTTLTISCGAVRAPVPDSVMLLRRRLDGHVLDTKWGFMNILLDIVNLRADMHNGRWLNHTAEAAERAKGLDRRLVSLEQKLPEDWKPVPCSTAIRHQPLLLDGHHDAYPNHFVTQLWNTLRAMRLEMTKIIKNHDPSSEAAASETINSIARKMCRAVPQFMLPGSRPENAGPFSPMEKLQCRSLLSCLYLAAQLSADEHLREWTCACMDYMTERGEMRVARDIAAIIRLDCMSIIIVPCPFPGTGFST</sequence>
<feature type="domain" description="Zn(2)-C6 fungal-type" evidence="2">
    <location>
        <begin position="84"/>
        <end position="115"/>
    </location>
</feature>
<reference evidence="3" key="1">
    <citation type="journal article" date="2021" name="Nat. Commun.">
        <title>Genetic determinants of endophytism in the Arabidopsis root mycobiome.</title>
        <authorList>
            <person name="Mesny F."/>
            <person name="Miyauchi S."/>
            <person name="Thiergart T."/>
            <person name="Pickel B."/>
            <person name="Atanasova L."/>
            <person name="Karlsson M."/>
            <person name="Huettel B."/>
            <person name="Barry K.W."/>
            <person name="Haridas S."/>
            <person name="Chen C."/>
            <person name="Bauer D."/>
            <person name="Andreopoulos W."/>
            <person name="Pangilinan J."/>
            <person name="LaButti K."/>
            <person name="Riley R."/>
            <person name="Lipzen A."/>
            <person name="Clum A."/>
            <person name="Drula E."/>
            <person name="Henrissat B."/>
            <person name="Kohler A."/>
            <person name="Grigoriev I.V."/>
            <person name="Martin F.M."/>
            <person name="Hacquard S."/>
        </authorList>
    </citation>
    <scope>NUCLEOTIDE SEQUENCE</scope>
    <source>
        <strain evidence="3">FSSC 5 MPI-SDFR-AT-0091</strain>
    </source>
</reference>